<dbReference type="EMBL" id="CP037900">
    <property type="protein sequence ID" value="QBP10453.1"/>
    <property type="molecule type" value="Genomic_DNA"/>
</dbReference>
<proteinExistence type="predicted"/>
<dbReference type="AlphaFoldDB" id="A0A482IS98"/>
<evidence type="ECO:0000313" key="2">
    <source>
        <dbReference type="Proteomes" id="UP000253772"/>
    </source>
</evidence>
<sequence>MAKASTKPQNVGSLLSWIGDNIGLQSGAPISIDLRDRDGQHIHASVASTLILINRIKADERARILSALRNCAEHGELHPDDLQAYRAWKEDQACTTDCSAAARDVGAVTCLLYSLNWAGEKCENAYDYEQFHVLALELFQHMGLKLEQAETHMGSPAAGLFVQMEPSHG</sequence>
<evidence type="ECO:0000313" key="1">
    <source>
        <dbReference type="EMBL" id="QBP10453.1"/>
    </source>
</evidence>
<dbReference type="Proteomes" id="UP000253772">
    <property type="component" value="Chromosome c1"/>
</dbReference>
<gene>
    <name evidence="1" type="ORF">DDF84_012175</name>
</gene>
<protein>
    <submittedName>
        <fullName evidence="1">Uncharacterized protein</fullName>
    </submittedName>
</protein>
<name>A0A482IS98_9BURK</name>
<reference evidence="1 2" key="1">
    <citation type="submission" date="2019-03" db="EMBL/GenBank/DDBJ databases">
        <title>Comparative insights into the high quality Complete genome sequence of highly metal resistant Cupriavidus metallidurans strain BS1 isolated from a gold-copper mine.</title>
        <authorList>
            <person name="Mazhar H.S."/>
            <person name="Rensing C."/>
        </authorList>
    </citation>
    <scope>NUCLEOTIDE SEQUENCE [LARGE SCALE GENOMIC DNA]</scope>
    <source>
        <strain evidence="1 2">BS1</strain>
    </source>
</reference>
<dbReference type="RefSeq" id="WP_111734081.1">
    <property type="nucleotide sequence ID" value="NZ_CP037900.1"/>
</dbReference>
<organism evidence="1 2">
    <name type="scientific">Cupriavidus metallidurans</name>
    <dbReference type="NCBI Taxonomy" id="119219"/>
    <lineage>
        <taxon>Bacteria</taxon>
        <taxon>Pseudomonadati</taxon>
        <taxon>Pseudomonadota</taxon>
        <taxon>Betaproteobacteria</taxon>
        <taxon>Burkholderiales</taxon>
        <taxon>Burkholderiaceae</taxon>
        <taxon>Cupriavidus</taxon>
    </lineage>
</organism>
<accession>A0A482IS98</accession>